<dbReference type="Gene3D" id="3.90.1480.20">
    <property type="entry name" value="Glycosyl transferase family 29"/>
    <property type="match status" value="1"/>
</dbReference>
<dbReference type="InterPro" id="IPR038578">
    <property type="entry name" value="GT29-like_sf"/>
</dbReference>
<feature type="region of interest" description="Disordered" evidence="1">
    <location>
        <begin position="272"/>
        <end position="299"/>
    </location>
</feature>
<evidence type="ECO:0000256" key="1">
    <source>
        <dbReference type="SAM" id="MobiDB-lite"/>
    </source>
</evidence>
<feature type="compositionally biased region" description="Polar residues" evidence="1">
    <location>
        <begin position="29"/>
        <end position="58"/>
    </location>
</feature>
<gene>
    <name evidence="2" type="ORF">CYMTET_29524</name>
</gene>
<feature type="region of interest" description="Disordered" evidence="1">
    <location>
        <begin position="117"/>
        <end position="146"/>
    </location>
</feature>
<name>A0AAE0FL90_9CHLO</name>
<comment type="caution">
    <text evidence="2">The sequence shown here is derived from an EMBL/GenBank/DDBJ whole genome shotgun (WGS) entry which is preliminary data.</text>
</comment>
<feature type="compositionally biased region" description="Pro residues" evidence="1">
    <location>
        <begin position="1"/>
        <end position="17"/>
    </location>
</feature>
<organism evidence="2 3">
    <name type="scientific">Cymbomonas tetramitiformis</name>
    <dbReference type="NCBI Taxonomy" id="36881"/>
    <lineage>
        <taxon>Eukaryota</taxon>
        <taxon>Viridiplantae</taxon>
        <taxon>Chlorophyta</taxon>
        <taxon>Pyramimonadophyceae</taxon>
        <taxon>Pyramimonadales</taxon>
        <taxon>Pyramimonadaceae</taxon>
        <taxon>Cymbomonas</taxon>
    </lineage>
</organism>
<dbReference type="Proteomes" id="UP001190700">
    <property type="component" value="Unassembled WGS sequence"/>
</dbReference>
<reference evidence="2 3" key="1">
    <citation type="journal article" date="2015" name="Genome Biol. Evol.">
        <title>Comparative Genomics of a Bacterivorous Green Alga Reveals Evolutionary Causalities and Consequences of Phago-Mixotrophic Mode of Nutrition.</title>
        <authorList>
            <person name="Burns J.A."/>
            <person name="Paasch A."/>
            <person name="Narechania A."/>
            <person name="Kim E."/>
        </authorList>
    </citation>
    <scope>NUCLEOTIDE SEQUENCE [LARGE SCALE GENOMIC DNA]</scope>
    <source>
        <strain evidence="2 3">PLY_AMNH</strain>
    </source>
</reference>
<accession>A0AAE0FL90</accession>
<keyword evidence="3" id="KW-1185">Reference proteome</keyword>
<evidence type="ECO:0000313" key="3">
    <source>
        <dbReference type="Proteomes" id="UP001190700"/>
    </source>
</evidence>
<dbReference type="AlphaFoldDB" id="A0AAE0FL90"/>
<feature type="compositionally biased region" description="Basic and acidic residues" evidence="1">
    <location>
        <begin position="284"/>
        <end position="299"/>
    </location>
</feature>
<evidence type="ECO:0000313" key="2">
    <source>
        <dbReference type="EMBL" id="KAK3261570.1"/>
    </source>
</evidence>
<feature type="compositionally biased region" description="Polar residues" evidence="1">
    <location>
        <begin position="65"/>
        <end position="80"/>
    </location>
</feature>
<proteinExistence type="predicted"/>
<sequence>MGLPPPRPQIIPSPLLPLHPTDSFERIGGNSTVRAATSSRPSFTVGAQGSEHSAQRSSIIDAGPVSSNRIETSTTRSSVPVTEGALEEKIKAALKEDVIPSNSGILASLLQRSDSLVTHRDARDQPQLNAMSDDGDDGESMETGSQLHDEAGTQLDATDSDSAGFSPESLNELFNNATEEGRPYVGGFDGSIGVNQNSIKVGSRIDTPFRHRDGQTRTIAQVTERVHALFPERDPLSGVRFDTCAVVGSAGLLLIKVTSACPRPSWHVLGRPAGSLHHPAQPEALHHTSKGKEALHEKV</sequence>
<protein>
    <submittedName>
        <fullName evidence="2">Uncharacterized protein</fullName>
    </submittedName>
</protein>
<feature type="region of interest" description="Disordered" evidence="1">
    <location>
        <begin position="1"/>
        <end position="81"/>
    </location>
</feature>
<dbReference type="EMBL" id="LGRX02016813">
    <property type="protein sequence ID" value="KAK3261570.1"/>
    <property type="molecule type" value="Genomic_DNA"/>
</dbReference>